<accession>M3BCA7</accession>
<dbReference type="AlphaFoldDB" id="M3BCA7"/>
<gene>
    <name evidence="2" type="ORF">MYCFIDRAFT_182073</name>
</gene>
<protein>
    <submittedName>
        <fullName evidence="2">Uncharacterized protein</fullName>
    </submittedName>
</protein>
<evidence type="ECO:0000256" key="1">
    <source>
        <dbReference type="SAM" id="MobiDB-lite"/>
    </source>
</evidence>
<dbReference type="EMBL" id="KB446556">
    <property type="protein sequence ID" value="EME86788.1"/>
    <property type="molecule type" value="Genomic_DNA"/>
</dbReference>
<organism evidence="2 3">
    <name type="scientific">Pseudocercospora fijiensis (strain CIRAD86)</name>
    <name type="common">Black leaf streak disease fungus</name>
    <name type="synonym">Mycosphaerella fijiensis</name>
    <dbReference type="NCBI Taxonomy" id="383855"/>
    <lineage>
        <taxon>Eukaryota</taxon>
        <taxon>Fungi</taxon>
        <taxon>Dikarya</taxon>
        <taxon>Ascomycota</taxon>
        <taxon>Pezizomycotina</taxon>
        <taxon>Dothideomycetes</taxon>
        <taxon>Dothideomycetidae</taxon>
        <taxon>Mycosphaerellales</taxon>
        <taxon>Mycosphaerellaceae</taxon>
        <taxon>Pseudocercospora</taxon>
    </lineage>
</organism>
<dbReference type="RefSeq" id="XP_007923943.1">
    <property type="nucleotide sequence ID" value="XM_007925752.1"/>
</dbReference>
<dbReference type="GeneID" id="19334589"/>
<dbReference type="Proteomes" id="UP000016932">
    <property type="component" value="Unassembled WGS sequence"/>
</dbReference>
<dbReference type="VEuPathDB" id="FungiDB:MYCFIDRAFT_182073"/>
<name>M3BCA7_PSEFD</name>
<reference evidence="2 3" key="1">
    <citation type="journal article" date="2012" name="PLoS Pathog.">
        <title>Diverse lifestyles and strategies of plant pathogenesis encoded in the genomes of eighteen Dothideomycetes fungi.</title>
        <authorList>
            <person name="Ohm R.A."/>
            <person name="Feau N."/>
            <person name="Henrissat B."/>
            <person name="Schoch C.L."/>
            <person name="Horwitz B.A."/>
            <person name="Barry K.W."/>
            <person name="Condon B.J."/>
            <person name="Copeland A.C."/>
            <person name="Dhillon B."/>
            <person name="Glaser F."/>
            <person name="Hesse C.N."/>
            <person name="Kosti I."/>
            <person name="LaButti K."/>
            <person name="Lindquist E.A."/>
            <person name="Lucas S."/>
            <person name="Salamov A.A."/>
            <person name="Bradshaw R.E."/>
            <person name="Ciuffetti L."/>
            <person name="Hamelin R.C."/>
            <person name="Kema G.H.J."/>
            <person name="Lawrence C."/>
            <person name="Scott J.A."/>
            <person name="Spatafora J.W."/>
            <person name="Turgeon B.G."/>
            <person name="de Wit P.J.G.M."/>
            <person name="Zhong S."/>
            <person name="Goodwin S.B."/>
            <person name="Grigoriev I.V."/>
        </authorList>
    </citation>
    <scope>NUCLEOTIDE SEQUENCE [LARGE SCALE GENOMIC DNA]</scope>
    <source>
        <strain evidence="2 3">CIRAD86</strain>
    </source>
</reference>
<feature type="compositionally biased region" description="Gly residues" evidence="1">
    <location>
        <begin position="40"/>
        <end position="56"/>
    </location>
</feature>
<dbReference type="OrthoDB" id="5151921at2759"/>
<evidence type="ECO:0000313" key="3">
    <source>
        <dbReference type="Proteomes" id="UP000016932"/>
    </source>
</evidence>
<feature type="compositionally biased region" description="Basic and acidic residues" evidence="1">
    <location>
        <begin position="1"/>
        <end position="16"/>
    </location>
</feature>
<dbReference type="HOGENOM" id="CLU_3015212_0_0_1"/>
<evidence type="ECO:0000313" key="2">
    <source>
        <dbReference type="EMBL" id="EME86788.1"/>
    </source>
</evidence>
<dbReference type="KEGG" id="pfj:MYCFIDRAFT_182073"/>
<feature type="region of interest" description="Disordered" evidence="1">
    <location>
        <begin position="1"/>
        <end position="20"/>
    </location>
</feature>
<keyword evidence="3" id="KW-1185">Reference proteome</keyword>
<sequence length="56" mass="5773">MDRVQEQMQQRGKEFMKSASVFGGKTASGAKGLLAKGRSKWGGGGGSVRKTGGGEV</sequence>
<proteinExistence type="predicted"/>
<feature type="region of interest" description="Disordered" evidence="1">
    <location>
        <begin position="25"/>
        <end position="56"/>
    </location>
</feature>